<evidence type="ECO:0000256" key="4">
    <source>
        <dbReference type="ARBA" id="ARBA00023004"/>
    </source>
</evidence>
<evidence type="ECO:0000256" key="2">
    <source>
        <dbReference type="ARBA" id="ARBA00022723"/>
    </source>
</evidence>
<dbReference type="GO" id="GO:0046872">
    <property type="term" value="F:metal ion binding"/>
    <property type="evidence" value="ECO:0007669"/>
    <property type="project" value="UniProtKB-KW"/>
</dbReference>
<dbReference type="AlphaFoldDB" id="A0A553K0K4"/>
<evidence type="ECO:0000256" key="5">
    <source>
        <dbReference type="ARBA" id="ARBA00023014"/>
    </source>
</evidence>
<comment type="caution">
    <text evidence="6">The sequence shown here is derived from an EMBL/GenBank/DDBJ whole genome shotgun (WGS) entry which is preliminary data.</text>
</comment>
<dbReference type="PANTHER" id="PTHR43498:SF1">
    <property type="entry name" value="COB--COM HETERODISULFIDE REDUCTASE IRON-SULFUR SUBUNIT A"/>
    <property type="match status" value="1"/>
</dbReference>
<dbReference type="InterPro" id="IPR039650">
    <property type="entry name" value="HdrA-like"/>
</dbReference>
<dbReference type="GO" id="GO:0051539">
    <property type="term" value="F:4 iron, 4 sulfur cluster binding"/>
    <property type="evidence" value="ECO:0007669"/>
    <property type="project" value="UniProtKB-KW"/>
</dbReference>
<keyword evidence="5" id="KW-0411">Iron-sulfur</keyword>
<dbReference type="Pfam" id="PF12831">
    <property type="entry name" value="FAD_oxidored"/>
    <property type="match status" value="1"/>
</dbReference>
<evidence type="ECO:0000313" key="7">
    <source>
        <dbReference type="Proteomes" id="UP000317638"/>
    </source>
</evidence>
<evidence type="ECO:0000256" key="3">
    <source>
        <dbReference type="ARBA" id="ARBA00023002"/>
    </source>
</evidence>
<reference evidence="6 7" key="1">
    <citation type="submission" date="2019-07" db="EMBL/GenBank/DDBJ databases">
        <authorList>
            <person name="Zhou L.-Y."/>
        </authorList>
    </citation>
    <scope>NUCLEOTIDE SEQUENCE [LARGE SCALE GENOMIC DNA]</scope>
    <source>
        <strain evidence="6 7">YIM 101269</strain>
    </source>
</reference>
<dbReference type="SUPFAM" id="SSF51905">
    <property type="entry name" value="FAD/NAD(P)-binding domain"/>
    <property type="match status" value="1"/>
</dbReference>
<dbReference type="GO" id="GO:0016491">
    <property type="term" value="F:oxidoreductase activity"/>
    <property type="evidence" value="ECO:0007669"/>
    <property type="project" value="UniProtKB-KW"/>
</dbReference>
<keyword evidence="1" id="KW-0004">4Fe-4S</keyword>
<dbReference type="PANTHER" id="PTHR43498">
    <property type="entry name" value="FERREDOXIN:COB-COM HETERODISULFIDE REDUCTASE SUBUNIT A"/>
    <property type="match status" value="1"/>
</dbReference>
<dbReference type="Gene3D" id="2.60.120.260">
    <property type="entry name" value="Galactose-binding domain-like"/>
    <property type="match status" value="1"/>
</dbReference>
<gene>
    <name evidence="6" type="ORF">FOJ82_09340</name>
</gene>
<protein>
    <submittedName>
        <fullName evidence="6">FAD-dependent oxidoreductase</fullName>
    </submittedName>
</protein>
<evidence type="ECO:0000256" key="1">
    <source>
        <dbReference type="ARBA" id="ARBA00022485"/>
    </source>
</evidence>
<proteinExistence type="predicted"/>
<dbReference type="InterPro" id="IPR036188">
    <property type="entry name" value="FAD/NAD-bd_sf"/>
</dbReference>
<dbReference type="EMBL" id="VKKG01000003">
    <property type="protein sequence ID" value="TRY18233.1"/>
    <property type="molecule type" value="Genomic_DNA"/>
</dbReference>
<accession>A0A553K0K4</accession>
<name>A0A553K0K4_9ACTN</name>
<dbReference type="OrthoDB" id="177652at2"/>
<keyword evidence="3" id="KW-0560">Oxidoreductase</keyword>
<evidence type="ECO:0000313" key="6">
    <source>
        <dbReference type="EMBL" id="TRY18233.1"/>
    </source>
</evidence>
<sequence length="745" mass="81044">MGLEDLDADVVVAGGGMAGICAAIAAARQGLDVVLVQNRPVLGGNSSSEVRVWVCGATATGHQRYARETGIVGELYLQNEFVNPLGNPAYWDLVLLEAVNAEPRIRLFLNTHIHDVHVSGSTVDAISAHVLGSERDLCIRADYFIDCTGDGFVAARAGAEFMLGREARGEFDEGWAPEVADDTTLGSTILFYTKEESEPVPFVAPSFAIDVAQTSILESRILRTGDNGAAYWWIEWGGELDVVGDNERIRDELWAVIYGIWDYIKNSGNFDADTLTLEWVGSIPGKREYRRILGSYVMTQSDVEVNRRKSDAIGFGGWSIDLHPSKGVYEPKGAAQQIYPPGIYDIPFGILHARGVDNLLMAGRNVSASHVAFGSLRVMATCGVMGEAAGTAAAVCRDRGLLPAELAADVRPLQERLLRADAALAGLALHDPTDLAPYAKVAASSTLDTTVGPDPVDWVRLESDTAVLFPQTAVTTWVRAALRADSPTTVRWSVRTTPDALAFTPAETISEGEAAVGVGGVQLVEVPLPPGDGERNLALVLHAQPDVSWGVAGEYRFGQLSMKLKGDGGVAEEIDLHLEASAPNDVVRWDIKSLNRTTLAIAHPGSAYTPERAASSHLRPHDGPQAWVSAPMADEPEWLELRWDNPVDVDTLSLVFNDDVNQYANNLHYKRWPFRVVPELVADYDVEVLRDGTWQRVERKEGNRRRHRVHQIRSRNITATRVLISRTNGAASAHVVAIRAYGKES</sequence>
<dbReference type="RefSeq" id="WP_143938209.1">
    <property type="nucleotide sequence ID" value="NZ_VKKG01000003.1"/>
</dbReference>
<organism evidence="6 7">
    <name type="scientific">Tessaracoccus rhinocerotis</name>
    <dbReference type="NCBI Taxonomy" id="1689449"/>
    <lineage>
        <taxon>Bacteria</taxon>
        <taxon>Bacillati</taxon>
        <taxon>Actinomycetota</taxon>
        <taxon>Actinomycetes</taxon>
        <taxon>Propionibacteriales</taxon>
        <taxon>Propionibacteriaceae</taxon>
        <taxon>Tessaracoccus</taxon>
    </lineage>
</organism>
<dbReference type="Gene3D" id="3.50.50.60">
    <property type="entry name" value="FAD/NAD(P)-binding domain"/>
    <property type="match status" value="1"/>
</dbReference>
<keyword evidence="4" id="KW-0408">Iron</keyword>
<dbReference type="Proteomes" id="UP000317638">
    <property type="component" value="Unassembled WGS sequence"/>
</dbReference>
<keyword evidence="7" id="KW-1185">Reference proteome</keyword>
<keyword evidence="2" id="KW-0479">Metal-binding</keyword>